<reference evidence="3 4" key="1">
    <citation type="submission" date="2018-01" db="EMBL/GenBank/DDBJ databases">
        <title>Harnessing the power of phylogenomics to disentangle the directionality and signatures of interkingdom host jumping in the parasitic fungal genus Tolypocladium.</title>
        <authorList>
            <person name="Quandt C.A."/>
            <person name="Patterson W."/>
            <person name="Spatafora J.W."/>
        </authorList>
    </citation>
    <scope>NUCLEOTIDE SEQUENCE [LARGE SCALE GENOMIC DNA]</scope>
    <source>
        <strain evidence="3 4">NRBC 100945</strain>
    </source>
</reference>
<dbReference type="InterPro" id="IPR021858">
    <property type="entry name" value="Fun_TF"/>
</dbReference>
<organism evidence="3 4">
    <name type="scientific">Tolypocladium paradoxum</name>
    <dbReference type="NCBI Taxonomy" id="94208"/>
    <lineage>
        <taxon>Eukaryota</taxon>
        <taxon>Fungi</taxon>
        <taxon>Dikarya</taxon>
        <taxon>Ascomycota</taxon>
        <taxon>Pezizomycotina</taxon>
        <taxon>Sordariomycetes</taxon>
        <taxon>Hypocreomycetidae</taxon>
        <taxon>Hypocreales</taxon>
        <taxon>Ophiocordycipitaceae</taxon>
        <taxon>Tolypocladium</taxon>
    </lineage>
</organism>
<keyword evidence="4" id="KW-1185">Reference proteome</keyword>
<dbReference type="PANTHER" id="PTHR37534">
    <property type="entry name" value="TRANSCRIPTIONAL ACTIVATOR PROTEIN UGA3"/>
    <property type="match status" value="1"/>
</dbReference>
<evidence type="ECO:0008006" key="5">
    <source>
        <dbReference type="Google" id="ProtNLM"/>
    </source>
</evidence>
<dbReference type="PANTHER" id="PTHR37534:SF2">
    <property type="entry name" value="N-ACETYLTRANSFERASE DOMAIN-CONTAINING PROTEIN"/>
    <property type="match status" value="1"/>
</dbReference>
<keyword evidence="2" id="KW-0539">Nucleus</keyword>
<dbReference type="AlphaFoldDB" id="A0A2S4L865"/>
<evidence type="ECO:0000313" key="3">
    <source>
        <dbReference type="EMBL" id="POR38581.1"/>
    </source>
</evidence>
<gene>
    <name evidence="3" type="ORF">TPAR_01204</name>
</gene>
<dbReference type="Proteomes" id="UP000237481">
    <property type="component" value="Unassembled WGS sequence"/>
</dbReference>
<dbReference type="GO" id="GO:0005634">
    <property type="term" value="C:nucleus"/>
    <property type="evidence" value="ECO:0007669"/>
    <property type="project" value="UniProtKB-SubCell"/>
</dbReference>
<comment type="caution">
    <text evidence="3">The sequence shown here is derived from an EMBL/GenBank/DDBJ whole genome shotgun (WGS) entry which is preliminary data.</text>
</comment>
<dbReference type="STRING" id="94208.A0A2S4L865"/>
<evidence type="ECO:0000256" key="2">
    <source>
        <dbReference type="ARBA" id="ARBA00023242"/>
    </source>
</evidence>
<proteinExistence type="predicted"/>
<name>A0A2S4L865_9HYPO</name>
<accession>A0A2S4L865</accession>
<evidence type="ECO:0000313" key="4">
    <source>
        <dbReference type="Proteomes" id="UP000237481"/>
    </source>
</evidence>
<dbReference type="Pfam" id="PF11951">
    <property type="entry name" value="Fungal_trans_2"/>
    <property type="match status" value="1"/>
</dbReference>
<dbReference type="OrthoDB" id="4916205at2759"/>
<dbReference type="GO" id="GO:0003700">
    <property type="term" value="F:DNA-binding transcription factor activity"/>
    <property type="evidence" value="ECO:0007669"/>
    <property type="project" value="TreeGrafter"/>
</dbReference>
<protein>
    <recommendedName>
        <fullName evidence="5">Arca-like protein</fullName>
    </recommendedName>
</protein>
<dbReference type="GO" id="GO:0045944">
    <property type="term" value="P:positive regulation of transcription by RNA polymerase II"/>
    <property type="evidence" value="ECO:0007669"/>
    <property type="project" value="TreeGrafter"/>
</dbReference>
<sequence length="523" mass="58269">MAGATDPTASFPCSTTHDEVGIPKLRDHLATLDEKPDSASIVCFVDETRDVEVLYDNNEDPAAAPSRRRVALPSSTTIPVRHVELSASQHDGDGSLFQAASHPTGDRLHSYRDLEQRTLSTIPPGSRLALSDANDSLFDRAFPLRSWREAKLMKYYLDYMCNWFDLCDTTRHFAVDVPRRAMSCPTLLNAIFALSSRHLSLKGRHFDQWISHQYHEHCLRELSSISNDSQALLNDDLLAATILLRTLEELEVPILGTDNEGHLLGIQVFMNAHGSSSTASSLRQAAFWIGLRQEVTMAVASQRSIKISLTHDFVDHSFTHAGDDMWANRVIVHCAKVVQFCFGESHHRPEDYRALVEYDQGWLHSRPSSFLPIAYMDPDATRGEVFPHILYLSHAVGVVHSILAQALLMCYDPTLPKIGPARKTAEKNRENGIRRQILQLCGTALSNDSTIPAMITASLGIATCGDRFNDDVTRKALLDVLIRTEVDHAWPTGNIQSSLKSAWGWDSTTEHQSGVASYSVNMR</sequence>
<dbReference type="EMBL" id="PKSG01000126">
    <property type="protein sequence ID" value="POR38581.1"/>
    <property type="molecule type" value="Genomic_DNA"/>
</dbReference>
<evidence type="ECO:0000256" key="1">
    <source>
        <dbReference type="ARBA" id="ARBA00004123"/>
    </source>
</evidence>
<dbReference type="GO" id="GO:0000976">
    <property type="term" value="F:transcription cis-regulatory region binding"/>
    <property type="evidence" value="ECO:0007669"/>
    <property type="project" value="TreeGrafter"/>
</dbReference>
<comment type="subcellular location">
    <subcellularLocation>
        <location evidence="1">Nucleus</location>
    </subcellularLocation>
</comment>